<evidence type="ECO:0000256" key="1">
    <source>
        <dbReference type="SAM" id="Phobius"/>
    </source>
</evidence>
<protein>
    <submittedName>
        <fullName evidence="2">Uncharacterized protein</fullName>
    </submittedName>
</protein>
<evidence type="ECO:0000313" key="3">
    <source>
        <dbReference type="Proteomes" id="UP001236415"/>
    </source>
</evidence>
<keyword evidence="3" id="KW-1185">Reference proteome</keyword>
<organism evidence="2 3">
    <name type="scientific">Paenibacillus polygoni</name>
    <dbReference type="NCBI Taxonomy" id="3050112"/>
    <lineage>
        <taxon>Bacteria</taxon>
        <taxon>Bacillati</taxon>
        <taxon>Bacillota</taxon>
        <taxon>Bacilli</taxon>
        <taxon>Bacillales</taxon>
        <taxon>Paenibacillaceae</taxon>
        <taxon>Paenibacillus</taxon>
    </lineage>
</organism>
<proteinExistence type="predicted"/>
<name>A0ABY8XAX0_9BACL</name>
<keyword evidence="1" id="KW-0812">Transmembrane</keyword>
<dbReference type="EMBL" id="CP127162">
    <property type="protein sequence ID" value="WIV21114.1"/>
    <property type="molecule type" value="Genomic_DNA"/>
</dbReference>
<keyword evidence="1" id="KW-0472">Membrane</keyword>
<gene>
    <name evidence="2" type="ORF">QPK24_10780</name>
</gene>
<accession>A0ABY8XAX0</accession>
<dbReference type="Proteomes" id="UP001236415">
    <property type="component" value="Chromosome"/>
</dbReference>
<sequence length="88" mass="10019">MYFVLGMILSAVVFLLLTSTGGEMGGFIFLIILAGLIGSLYGQNQKLKERLNNLEKFHGIDETSEFNMDDEDIEKELEQYIEPRDNNK</sequence>
<evidence type="ECO:0000313" key="2">
    <source>
        <dbReference type="EMBL" id="WIV21114.1"/>
    </source>
</evidence>
<feature type="transmembrane region" description="Helical" evidence="1">
    <location>
        <begin position="12"/>
        <end position="41"/>
    </location>
</feature>
<reference evidence="2 3" key="1">
    <citation type="submission" date="2023-06" db="EMBL/GenBank/DDBJ databases">
        <title>Paenibacillus polygonum sp. nov., an endophytic bacterium, isolated from Polygonum lapathifolium L. in Nanji Wetland National Nature Reserve, South of Poyang Lake, Jiangxi Province, China.</title>
        <authorList>
            <person name="Yu Z."/>
        </authorList>
    </citation>
    <scope>NUCLEOTIDE SEQUENCE [LARGE SCALE GENOMIC DNA]</scope>
    <source>
        <strain evidence="2 3">C31</strain>
    </source>
</reference>
<keyword evidence="1" id="KW-1133">Transmembrane helix</keyword>
<dbReference type="RefSeq" id="WP_285748578.1">
    <property type="nucleotide sequence ID" value="NZ_CP127162.1"/>
</dbReference>